<evidence type="ECO:0000256" key="6">
    <source>
        <dbReference type="ARBA" id="ARBA00023136"/>
    </source>
</evidence>
<dbReference type="InterPro" id="IPR039426">
    <property type="entry name" value="TonB-dep_rcpt-like"/>
</dbReference>
<dbReference type="InterPro" id="IPR037066">
    <property type="entry name" value="Plug_dom_sf"/>
</dbReference>
<dbReference type="AlphaFoldDB" id="A0A5J4SLZ9"/>
<organism evidence="11">
    <name type="scientific">termite gut metagenome</name>
    <dbReference type="NCBI Taxonomy" id="433724"/>
    <lineage>
        <taxon>unclassified sequences</taxon>
        <taxon>metagenomes</taxon>
        <taxon>organismal metagenomes</taxon>
    </lineage>
</organism>
<dbReference type="SUPFAM" id="SSF56935">
    <property type="entry name" value="Porins"/>
    <property type="match status" value="1"/>
</dbReference>
<feature type="domain" description="TonB-dependent receptor plug" evidence="10">
    <location>
        <begin position="46"/>
        <end position="161"/>
    </location>
</feature>
<dbReference type="GO" id="GO:0009279">
    <property type="term" value="C:cell outer membrane"/>
    <property type="evidence" value="ECO:0007669"/>
    <property type="project" value="UniProtKB-SubCell"/>
</dbReference>
<sequence length="632" mass="69561">MSKKSLFIFFALLAVGSLMAFAQRDSLHFSLDEVIITGTRAQVSRNNVPMTISVVNRNDIEESGESALLPVLSERIPGMFVTERGVTGFGVSTGGAGGITMRGVGGSPTTGILILIDGHPQYMGIMGHHLPDAYVASDVERVEVVRGPASILYGSNAMGGAINIITRKQNQDGWSANGRLIYGSYNTQKYMANGGMKQGKFDAFVSVNHDKTDGHRDNSDFHITNAYARAGYGLSEHFRAWGDVSIASFTAQNPGTSDSPVFDNIADIVRGVVSATLENDYKKSNGALKLFYNSGNHEINDGYGTNTNNNIPRDYLFHSTDKNFGTALYQIFRPIAGNEITGGIDFKSYGGHVWNKYENHTRPDYSMVDTTTYEVAGYMIVQQTLFEKLTVNGGLRLEYNETFGTEPVPQVGLAYRPTRNAVVKASVSKGFRSPTIRELYLWGMGNTDLKPERMLNYELSLGHTFLDGRLSAELTGYIADGSNMIAVMPVEGKPTNVNAGEFNNKGVELSLKWRAARCLELQGNYSYLHMDEPVTYAPEQQAFVAASYRLNNWSINANYQYIYHLYSTIAGENPPQTSYGLLNTKVSYRPLKCLSFFVTGENLTGKHYEIMTDYPMPRATVLGGINITLGKN</sequence>
<dbReference type="Pfam" id="PF00593">
    <property type="entry name" value="TonB_dep_Rec_b-barrel"/>
    <property type="match status" value="1"/>
</dbReference>
<evidence type="ECO:0000256" key="2">
    <source>
        <dbReference type="ARBA" id="ARBA00022448"/>
    </source>
</evidence>
<evidence type="ECO:0000256" key="7">
    <source>
        <dbReference type="ARBA" id="ARBA00023170"/>
    </source>
</evidence>
<keyword evidence="4" id="KW-0732">Signal</keyword>
<feature type="domain" description="TonB-dependent receptor-like beta-barrel" evidence="9">
    <location>
        <begin position="228"/>
        <end position="603"/>
    </location>
</feature>
<dbReference type="Gene3D" id="2.170.130.10">
    <property type="entry name" value="TonB-dependent receptor, plug domain"/>
    <property type="match status" value="1"/>
</dbReference>
<evidence type="ECO:0000259" key="10">
    <source>
        <dbReference type="Pfam" id="PF07715"/>
    </source>
</evidence>
<dbReference type="PANTHER" id="PTHR30069">
    <property type="entry name" value="TONB-DEPENDENT OUTER MEMBRANE RECEPTOR"/>
    <property type="match status" value="1"/>
</dbReference>
<dbReference type="InterPro" id="IPR000531">
    <property type="entry name" value="Beta-barrel_TonB"/>
</dbReference>
<keyword evidence="5" id="KW-0798">TonB box</keyword>
<keyword evidence="6" id="KW-0472">Membrane</keyword>
<evidence type="ECO:0000259" key="9">
    <source>
        <dbReference type="Pfam" id="PF00593"/>
    </source>
</evidence>
<keyword evidence="2" id="KW-0813">Transport</keyword>
<dbReference type="InterPro" id="IPR036942">
    <property type="entry name" value="Beta-barrel_TonB_sf"/>
</dbReference>
<dbReference type="CDD" id="cd01347">
    <property type="entry name" value="ligand_gated_channel"/>
    <property type="match status" value="1"/>
</dbReference>
<dbReference type="Pfam" id="PF07715">
    <property type="entry name" value="Plug"/>
    <property type="match status" value="1"/>
</dbReference>
<dbReference type="EMBL" id="SNRY01000132">
    <property type="protein sequence ID" value="KAA6346373.1"/>
    <property type="molecule type" value="Genomic_DNA"/>
</dbReference>
<comment type="caution">
    <text evidence="11">The sequence shown here is derived from an EMBL/GenBank/DDBJ whole genome shotgun (WGS) entry which is preliminary data.</text>
</comment>
<dbReference type="Gene3D" id="2.40.170.20">
    <property type="entry name" value="TonB-dependent receptor, beta-barrel domain"/>
    <property type="match status" value="1"/>
</dbReference>
<evidence type="ECO:0000256" key="8">
    <source>
        <dbReference type="ARBA" id="ARBA00023237"/>
    </source>
</evidence>
<evidence type="ECO:0000256" key="4">
    <source>
        <dbReference type="ARBA" id="ARBA00022729"/>
    </source>
</evidence>
<evidence type="ECO:0000256" key="3">
    <source>
        <dbReference type="ARBA" id="ARBA00022692"/>
    </source>
</evidence>
<keyword evidence="3" id="KW-0812">Transmembrane</keyword>
<reference evidence="11" key="1">
    <citation type="submission" date="2019-03" db="EMBL/GenBank/DDBJ databases">
        <title>Single cell metagenomics reveals metabolic interactions within the superorganism composed of flagellate Streblomastix strix and complex community of Bacteroidetes bacteria on its surface.</title>
        <authorList>
            <person name="Treitli S.C."/>
            <person name="Kolisko M."/>
            <person name="Husnik F."/>
            <person name="Keeling P."/>
            <person name="Hampl V."/>
        </authorList>
    </citation>
    <scope>NUCLEOTIDE SEQUENCE</scope>
    <source>
        <strain evidence="11">STM</strain>
    </source>
</reference>
<gene>
    <name evidence="11" type="ORF">EZS27_006090</name>
</gene>
<protein>
    <submittedName>
        <fullName evidence="11">Putative TonB-dependent receptor</fullName>
    </submittedName>
</protein>
<accession>A0A5J4SLZ9</accession>
<name>A0A5J4SLZ9_9ZZZZ</name>
<evidence type="ECO:0000313" key="11">
    <source>
        <dbReference type="EMBL" id="KAA6346373.1"/>
    </source>
</evidence>
<evidence type="ECO:0000256" key="1">
    <source>
        <dbReference type="ARBA" id="ARBA00004571"/>
    </source>
</evidence>
<evidence type="ECO:0000256" key="5">
    <source>
        <dbReference type="ARBA" id="ARBA00023077"/>
    </source>
</evidence>
<dbReference type="PANTHER" id="PTHR30069:SF29">
    <property type="entry name" value="HEMOGLOBIN AND HEMOGLOBIN-HAPTOGLOBIN-BINDING PROTEIN 1-RELATED"/>
    <property type="match status" value="1"/>
</dbReference>
<keyword evidence="7 11" id="KW-0675">Receptor</keyword>
<dbReference type="GO" id="GO:0044718">
    <property type="term" value="P:siderophore transmembrane transport"/>
    <property type="evidence" value="ECO:0007669"/>
    <property type="project" value="TreeGrafter"/>
</dbReference>
<proteinExistence type="predicted"/>
<keyword evidence="8" id="KW-0998">Cell outer membrane</keyword>
<dbReference type="InterPro" id="IPR012910">
    <property type="entry name" value="Plug_dom"/>
</dbReference>
<comment type="subcellular location">
    <subcellularLocation>
        <location evidence="1">Cell outer membrane</location>
        <topology evidence="1">Multi-pass membrane protein</topology>
    </subcellularLocation>
</comment>
<dbReference type="GO" id="GO:0015344">
    <property type="term" value="F:siderophore uptake transmembrane transporter activity"/>
    <property type="evidence" value="ECO:0007669"/>
    <property type="project" value="TreeGrafter"/>
</dbReference>
<dbReference type="PROSITE" id="PS52016">
    <property type="entry name" value="TONB_DEPENDENT_REC_3"/>
    <property type="match status" value="1"/>
</dbReference>